<evidence type="ECO:0000313" key="2">
    <source>
        <dbReference type="Proteomes" id="UP001231649"/>
    </source>
</evidence>
<name>A0ACC2Q5J9_9NEOP</name>
<gene>
    <name evidence="1" type="ORF">PYW08_010666</name>
</gene>
<accession>A0ACC2Q5J9</accession>
<organism evidence="1 2">
    <name type="scientific">Mythimna loreyi</name>
    <dbReference type="NCBI Taxonomy" id="667449"/>
    <lineage>
        <taxon>Eukaryota</taxon>
        <taxon>Metazoa</taxon>
        <taxon>Ecdysozoa</taxon>
        <taxon>Arthropoda</taxon>
        <taxon>Hexapoda</taxon>
        <taxon>Insecta</taxon>
        <taxon>Pterygota</taxon>
        <taxon>Neoptera</taxon>
        <taxon>Endopterygota</taxon>
        <taxon>Lepidoptera</taxon>
        <taxon>Glossata</taxon>
        <taxon>Ditrysia</taxon>
        <taxon>Noctuoidea</taxon>
        <taxon>Noctuidae</taxon>
        <taxon>Noctuinae</taxon>
        <taxon>Hadenini</taxon>
        <taxon>Mythimna</taxon>
    </lineage>
</organism>
<keyword evidence="2" id="KW-1185">Reference proteome</keyword>
<dbReference type="Proteomes" id="UP001231649">
    <property type="component" value="Chromosome 27"/>
</dbReference>
<dbReference type="EMBL" id="CM056803">
    <property type="protein sequence ID" value="KAJ8707414.1"/>
    <property type="molecule type" value="Genomic_DNA"/>
</dbReference>
<proteinExistence type="predicted"/>
<evidence type="ECO:0000313" key="1">
    <source>
        <dbReference type="EMBL" id="KAJ8707414.1"/>
    </source>
</evidence>
<comment type="caution">
    <text evidence="1">The sequence shown here is derived from an EMBL/GenBank/DDBJ whole genome shotgun (WGS) entry which is preliminary data.</text>
</comment>
<sequence length="2270" mass="243663">MALEGVKSEKSEENNGNVPDGKANGIDNKSKQIEPNTAFLRAARAGQLDTVVDLLDSGAVKDINTCNSNGLNALHLAAKDGHISVVEELLKRGATVDAATKKGNTALHIACLAGQESVARALLAAGAKADAQSAAGFTPLYMAAQENHAGCVKMLLAAGASQTLATEDGFTPLAVAMQQGHDRVVAELLESDTRGKVRLPALHIAAKKNDVKAATLLLENEHNPDACSKSGFTPLHIAAHYGNVGVARALLAAGADAGRAAKHNITPLHVASKWGQLAMLDLLVENGANIAAVTRDGLTPLHCAARSGHSNVVSRLLQHGAPITSKTKNGLTPLHMSVQGEHVETAKVLLAEGAPIDDVTVDYLTALHVAAHCGHVKVAKLLLDRNADANARALNGFTPLHIACKKNRLKVVELLLKYGASKSATTESGLTPLHVASFMGCMNIALVLVGAGATADAATARGETPLHLAARAHQTDLVRVLLRNSAKVDARAREEQTPLHVAARLGHADIAALLLQHGADVAATTKDRYTPLHIAAKEGKEEVASILLDHSAPIEAETRKGFTPLHLAAKYGDTGVARLLLARGASPDAPGRSHITPLHMATYYGHPDIALTLLDKGASPHSLAKNGHSALHIACRHNHPDIAFALLEHDADPSVKSKAGFTPLHMAAQEGHEDCVEMLIERGADVNVPANNGLTPVHLAASEGRTGVLKALMAAGGQVNARTRDGYTPLHAAAHHGHHAAARALLGANADVTARAAHGFTPLHQAAQQGHTLIIQLLLKQSADPNALSANGQTACAIADRLGYISAVEALRPVTENTLSQAVGDTGGLEGKYRVAAPELMQDTFMSDSEDEGGEVECPIQQQQQYRYMNSEAGTLHRAKPLEDTVTDGHLWPSNNDRKVATIDRQPLDIGFLVSFVVDARGGAMKAKRRGGVRIIVPAAACAAPTRVTCRAATRRAPAAAPPPLMEGEALASRLLELQPQGAKFLAPVVIEVPIFTSSCREREIVILRSDTGETWQDHYLHNNDNPLIQEALQRERQEYGGNETVGENGERVTRIITCDFPHYLACVSRVRQEVHIIGPEGGTISSAHIPQVQAQFPAAALTKRIRVGLQAHAAGAELCRRVLPRHAAVSPVLTVEPRRRKFHRSITLTAPLPAIHVSILGLQAHAAGAELCRRVLPRHAAVSPVLTVEPRRRKFHRSITLTAPLPAIHVSILGLQAHAAGAELCRRVLPRHAAVSPVLTVEPRRRKFHRSITLTAPLPAIHVSILGLQAHAAGAELCRRVLPRHAAVSPVLTVEPRRRKFHRSITLTAPLPAIHVSILGLQAHAAGAELCRRVLPRHAAVSPVLTVEPRRRKFHRSITLTAPLPAIHVSILGLQAHAAGAELCRRVLPRHAAVSPVLTVEPRRRKFHRSITLTAPLPAIHVSILGLQAHAAGAELCRRVLPRHAAVSPVLTVEPRRRKFHRSITLTAPLPAIHVSILGLQAHAAGAELCRRVLPRHAAVSPVLTVEPRRRKFHRSITLTAPLPAIHVSILGLQAHAAGAELCRRVLPRHAAVSPVLTVEPRRRKFHRSITLTAPLPAIHVSILGLQAHAAGAELCRRVLPRHAAVSPVLTVEPRRRKFHRSITLTAPLPAIHVSILGLQAHAAGAELCRRVLPRHAAVSPVLTVEPRRRKFHRSITLTAPLPAIHVSILGLQAHAAGAELCRRVLPRHAAVSPVLTVEPRRRKFHRSITLTAPLPAIHVSILGLQAHAAGAELCRRVLPRHAAVSPVLTVEPRRRKFHRSITLTAPLPAIHVSILGLQAHAAGAELCRRVLPRHAAVSPVLTVEPRRRKFHRSITLTAPLPAIHVSILGLQAHAAGAELCRRVLPRHAAVSPVLTVEPRRRKFHRSITLTAPLPAIHVSILGLQAHAAGAELCRRVLPRHAAVSPVLTVEPRRRKFHRSITLTAPLPAIHVSILGLQAHAAGAELCRRVLPRHAAVSPVLTVEPRRRKFHRSITLTAPLPAIHVSILGLQAHAAGAELCRRVLPRHAAVSPVLTVEPRRRKFHRSITLTAPLPAIHVSILGLQAHAAGAELCRRVLPRHAAVSPVLTVEPRRRKFHRSITLTAPLPAIHVSILGLQAHAAGAELCRRVLPRHAAVSPVLTVEPRRRKFHRSITLTAPLPAIHVSILGLQAHAAGAELCRRVLPRHAAVSPVLTVEPRRRKFHRSITLTAPLPAIHVSILGLQAHAAGAELCRRVLPRHAAVSPVLTVEPRRRKFHRSITLTARYPPFT</sequence>
<reference evidence="1" key="1">
    <citation type="submission" date="2023-03" db="EMBL/GenBank/DDBJ databases">
        <title>Chromosome-level genomes of two armyworms, Mythimna separata and Mythimna loreyi, provide insights into the biosynthesis and reception of sex pheromones.</title>
        <authorList>
            <person name="Zhao H."/>
        </authorList>
    </citation>
    <scope>NUCLEOTIDE SEQUENCE</scope>
    <source>
        <strain evidence="1">BeijingLab</strain>
    </source>
</reference>
<protein>
    <submittedName>
        <fullName evidence="1">Uncharacterized protein</fullName>
    </submittedName>
</protein>